<proteinExistence type="predicted"/>
<dbReference type="EMBL" id="HACG01009390">
    <property type="protein sequence ID" value="CEK56255.1"/>
    <property type="molecule type" value="Transcribed_RNA"/>
</dbReference>
<name>A0A0B6YL60_9EUPU</name>
<reference evidence="1" key="1">
    <citation type="submission" date="2014-12" db="EMBL/GenBank/DDBJ databases">
        <title>Insight into the proteome of Arion vulgaris.</title>
        <authorList>
            <person name="Aradska J."/>
            <person name="Bulat T."/>
            <person name="Smidak R."/>
            <person name="Sarate P."/>
            <person name="Gangsoo J."/>
            <person name="Sialana F."/>
            <person name="Bilban M."/>
            <person name="Lubec G."/>
        </authorList>
    </citation>
    <scope>NUCLEOTIDE SEQUENCE</scope>
    <source>
        <tissue evidence="1">Skin</tissue>
    </source>
</reference>
<protein>
    <submittedName>
        <fullName evidence="1">Uncharacterized protein</fullName>
    </submittedName>
</protein>
<gene>
    <name evidence="1" type="primary">ORF27192</name>
</gene>
<organism evidence="1">
    <name type="scientific">Arion vulgaris</name>
    <dbReference type="NCBI Taxonomy" id="1028688"/>
    <lineage>
        <taxon>Eukaryota</taxon>
        <taxon>Metazoa</taxon>
        <taxon>Spiralia</taxon>
        <taxon>Lophotrochozoa</taxon>
        <taxon>Mollusca</taxon>
        <taxon>Gastropoda</taxon>
        <taxon>Heterobranchia</taxon>
        <taxon>Euthyneura</taxon>
        <taxon>Panpulmonata</taxon>
        <taxon>Eupulmonata</taxon>
        <taxon>Stylommatophora</taxon>
        <taxon>Helicina</taxon>
        <taxon>Arionoidea</taxon>
        <taxon>Arionidae</taxon>
        <taxon>Arion</taxon>
    </lineage>
</organism>
<dbReference type="AlphaFoldDB" id="A0A0B6YL60"/>
<evidence type="ECO:0000313" key="1">
    <source>
        <dbReference type="EMBL" id="CEK56255.1"/>
    </source>
</evidence>
<sequence>MHRAYLVYILCHVHLSLISRDLNFEKHFYRYQNPSNKQQHGDITEQMECQMFHINIHVLNNMRNTENIQP</sequence>
<accession>A0A0B6YL60</accession>